<evidence type="ECO:0000313" key="1">
    <source>
        <dbReference type="EMBL" id="KRP59107.1"/>
    </source>
</evidence>
<keyword evidence="4" id="KW-1185">Reference proteome</keyword>
<dbReference type="RefSeq" id="WP_057009038.1">
    <property type="nucleotide sequence ID" value="NZ_JYLK01000011.1"/>
</dbReference>
<reference evidence="1 3" key="1">
    <citation type="submission" date="2015-02" db="EMBL/GenBank/DDBJ databases">
        <title>Two Pseudomonas sp. nov. isolated from raw milk.</title>
        <authorList>
            <person name="Wenning M."/>
            <person name="von Neubeck M."/>
            <person name="Huptas C."/>
            <person name="Scherer S."/>
        </authorList>
    </citation>
    <scope>NUCLEOTIDE SEQUENCE [LARGE SCALE GENOMIC DNA]</scope>
    <source>
        <strain evidence="1 3">DSM 14937</strain>
    </source>
</reference>
<dbReference type="PATRIC" id="fig|200450.4.peg.304"/>
<gene>
    <name evidence="2" type="ORF">SAMN04490205_3387</name>
    <name evidence="1" type="ORF">TU79_16935</name>
</gene>
<dbReference type="EMBL" id="JYLK01000011">
    <property type="protein sequence ID" value="KRP59107.1"/>
    <property type="molecule type" value="Genomic_DNA"/>
</dbReference>
<protein>
    <submittedName>
        <fullName evidence="1">Filamentous hemagglutinin</fullName>
    </submittedName>
</protein>
<proteinExistence type="predicted"/>
<dbReference type="AlphaFoldDB" id="A0A0R2ZKZ0"/>
<name>A0A0R2ZKZ0_9PSED</name>
<dbReference type="Proteomes" id="UP000052019">
    <property type="component" value="Unassembled WGS sequence"/>
</dbReference>
<evidence type="ECO:0000313" key="3">
    <source>
        <dbReference type="Proteomes" id="UP000052019"/>
    </source>
</evidence>
<reference evidence="2 4" key="2">
    <citation type="submission" date="2016-10" db="EMBL/GenBank/DDBJ databases">
        <authorList>
            <person name="Varghese N."/>
            <person name="Submissions S."/>
        </authorList>
    </citation>
    <scope>NUCLEOTIDE SEQUENCE [LARGE SCALE GENOMIC DNA]</scope>
    <source>
        <strain evidence="2 4">BS3111</strain>
    </source>
</reference>
<sequence length="57" mass="6087">MPTVHIMSVVGTAVPAPLRNRGLLACWYLVSNGEPISGPLLSLSDAKQQLQQTSLRA</sequence>
<evidence type="ECO:0000313" key="4">
    <source>
        <dbReference type="Proteomes" id="UP000183126"/>
    </source>
</evidence>
<accession>A0A0R2ZKZ0</accession>
<evidence type="ECO:0000313" key="2">
    <source>
        <dbReference type="EMBL" id="SDS71425.1"/>
    </source>
</evidence>
<dbReference type="Proteomes" id="UP000183126">
    <property type="component" value="Chromosome I"/>
</dbReference>
<organism evidence="1 3">
    <name type="scientific">Pseudomonas trivialis</name>
    <dbReference type="NCBI Taxonomy" id="200450"/>
    <lineage>
        <taxon>Bacteria</taxon>
        <taxon>Pseudomonadati</taxon>
        <taxon>Pseudomonadota</taxon>
        <taxon>Gammaproteobacteria</taxon>
        <taxon>Pseudomonadales</taxon>
        <taxon>Pseudomonadaceae</taxon>
        <taxon>Pseudomonas</taxon>
    </lineage>
</organism>
<dbReference type="EMBL" id="LT629760">
    <property type="protein sequence ID" value="SDS71425.1"/>
    <property type="molecule type" value="Genomic_DNA"/>
</dbReference>